<comment type="caution">
    <text evidence="3">The sequence shown here is derived from an EMBL/GenBank/DDBJ whole genome shotgun (WGS) entry which is preliminary data.</text>
</comment>
<proteinExistence type="predicted"/>
<evidence type="ECO:0000313" key="4">
    <source>
        <dbReference type="Proteomes" id="UP001249851"/>
    </source>
</evidence>
<dbReference type="GO" id="GO:0034976">
    <property type="term" value="P:response to endoplasmic reticulum stress"/>
    <property type="evidence" value="ECO:0007669"/>
    <property type="project" value="TreeGrafter"/>
</dbReference>
<keyword evidence="2" id="KW-0812">Transmembrane</keyword>
<gene>
    <name evidence="3" type="ORF">P5673_032543</name>
</gene>
<keyword evidence="2" id="KW-0472">Membrane</keyword>
<feature type="transmembrane region" description="Helical" evidence="2">
    <location>
        <begin position="431"/>
        <end position="448"/>
    </location>
</feature>
<feature type="transmembrane region" description="Helical" evidence="2">
    <location>
        <begin position="370"/>
        <end position="389"/>
    </location>
</feature>
<reference evidence="3" key="2">
    <citation type="journal article" date="2023" name="Science">
        <title>Genomic signatures of disease resistance in endangered staghorn corals.</title>
        <authorList>
            <person name="Vollmer S.V."/>
            <person name="Selwyn J.D."/>
            <person name="Despard B.A."/>
            <person name="Roesel C.L."/>
        </authorList>
    </citation>
    <scope>NUCLEOTIDE SEQUENCE</scope>
    <source>
        <strain evidence="3">K2</strain>
    </source>
</reference>
<dbReference type="AlphaFoldDB" id="A0AAD9PRD6"/>
<feature type="transmembrane region" description="Helical" evidence="2">
    <location>
        <begin position="331"/>
        <end position="350"/>
    </location>
</feature>
<sequence>WVRLRHEKHEETQAINIQRECVQIEKYGDAFYRKKPLGLCIILENHQKFLLNIFIKVIMPVEATNPLINARDRLFRALFFKMALMYARTFPPPVRLLLEMGVLMKALTCFVILAYIHNAFSRTPIDCLDHIKDKWPRDGVLRVVISRDSGMSRLAENDTIRTNISNSSISEAFNINTSHFEDVVKSQPENSSSVDLHGQSSENKPQQNQLPVTESVIPSAFELLVPIKIEGDKIEEYAVEYALEYGFLRLSAESRKKLGIPVLLVELDPAIEQCFGDSLSRFLLDEFLGYDDVLMSSVKRLAEYEDNKGYLRNVVTGDHFRFVSMWMARTSYLVALMLMFIFTISISMLLRYCHHQIFVFIVNLLQMLDLNVTIAFPAAPLFTVILSLVGMEAIMSEFFNDTTTSFYIILIVWTADQYDAICCHTQQSKKFWLRFFYLYHFAFYAYHYRFNGQYSGLALVTSWLFIQHSMLFFFHHYELPVILSHQADPEEDLLADPIAALTDEVNVPEAVVEQHDQQPGAADNLQQPDGAALNDTSLTRRRPTRENGSAASNSLFSRIFAPVDLDYELARIGAERDQAAAEASTSDSS</sequence>
<feature type="non-terminal residue" evidence="3">
    <location>
        <position position="589"/>
    </location>
</feature>
<protein>
    <submittedName>
        <fullName evidence="3">Membralin</fullName>
    </submittedName>
</protein>
<evidence type="ECO:0000256" key="2">
    <source>
        <dbReference type="SAM" id="Phobius"/>
    </source>
</evidence>
<dbReference type="Pfam" id="PF09746">
    <property type="entry name" value="Membralin"/>
    <property type="match status" value="2"/>
</dbReference>
<name>A0AAD9PRD6_ACRCE</name>
<reference evidence="3" key="1">
    <citation type="journal article" date="2023" name="G3 (Bethesda)">
        <title>Whole genome assembly and annotation of the endangered Caribbean coral Acropora cervicornis.</title>
        <authorList>
            <person name="Selwyn J.D."/>
            <person name="Vollmer S.V."/>
        </authorList>
    </citation>
    <scope>NUCLEOTIDE SEQUENCE</scope>
    <source>
        <strain evidence="3">K2</strain>
    </source>
</reference>
<accession>A0AAD9PRD6</accession>
<keyword evidence="4" id="KW-1185">Reference proteome</keyword>
<evidence type="ECO:0000256" key="1">
    <source>
        <dbReference type="SAM" id="MobiDB-lite"/>
    </source>
</evidence>
<dbReference type="Proteomes" id="UP001249851">
    <property type="component" value="Unassembled WGS sequence"/>
</dbReference>
<feature type="region of interest" description="Disordered" evidence="1">
    <location>
        <begin position="513"/>
        <end position="550"/>
    </location>
</feature>
<feature type="region of interest" description="Disordered" evidence="1">
    <location>
        <begin position="189"/>
        <end position="211"/>
    </location>
</feature>
<dbReference type="GO" id="GO:0005783">
    <property type="term" value="C:endoplasmic reticulum"/>
    <property type="evidence" value="ECO:0007669"/>
    <property type="project" value="TreeGrafter"/>
</dbReference>
<dbReference type="InterPro" id="IPR019144">
    <property type="entry name" value="Membralin"/>
</dbReference>
<dbReference type="EMBL" id="JARQWQ010000183">
    <property type="protein sequence ID" value="KAK2547461.1"/>
    <property type="molecule type" value="Genomic_DNA"/>
</dbReference>
<dbReference type="GO" id="GO:1904294">
    <property type="term" value="P:positive regulation of ERAD pathway"/>
    <property type="evidence" value="ECO:0007669"/>
    <property type="project" value="TreeGrafter"/>
</dbReference>
<dbReference type="PANTHER" id="PTHR21650">
    <property type="entry name" value="MEMBRALIN/KINETOCHORE PROTEIN NUF2"/>
    <property type="match status" value="1"/>
</dbReference>
<organism evidence="3 4">
    <name type="scientific">Acropora cervicornis</name>
    <name type="common">Staghorn coral</name>
    <dbReference type="NCBI Taxonomy" id="6130"/>
    <lineage>
        <taxon>Eukaryota</taxon>
        <taxon>Metazoa</taxon>
        <taxon>Cnidaria</taxon>
        <taxon>Anthozoa</taxon>
        <taxon>Hexacorallia</taxon>
        <taxon>Scleractinia</taxon>
        <taxon>Astrocoeniina</taxon>
        <taxon>Acroporidae</taxon>
        <taxon>Acropora</taxon>
    </lineage>
</organism>
<feature type="transmembrane region" description="Helical" evidence="2">
    <location>
        <begin position="96"/>
        <end position="116"/>
    </location>
</feature>
<evidence type="ECO:0000313" key="3">
    <source>
        <dbReference type="EMBL" id="KAK2547461.1"/>
    </source>
</evidence>
<keyword evidence="2" id="KW-1133">Transmembrane helix</keyword>
<dbReference type="PANTHER" id="PTHR21650:SF4">
    <property type="entry name" value="MEMBRALIN"/>
    <property type="match status" value="1"/>
</dbReference>